<keyword evidence="2" id="KW-1185">Reference proteome</keyword>
<dbReference type="EMBL" id="JALNTZ010000001">
    <property type="protein sequence ID" value="KAJ3666558.1"/>
    <property type="molecule type" value="Genomic_DNA"/>
</dbReference>
<protein>
    <submittedName>
        <fullName evidence="1">Uncharacterized protein</fullName>
    </submittedName>
</protein>
<reference evidence="1" key="1">
    <citation type="journal article" date="2023" name="G3 (Bethesda)">
        <title>Whole genome assemblies of Zophobas morio and Tenebrio molitor.</title>
        <authorList>
            <person name="Kaur S."/>
            <person name="Stinson S.A."/>
            <person name="diCenzo G.C."/>
        </authorList>
    </citation>
    <scope>NUCLEOTIDE SEQUENCE</scope>
    <source>
        <strain evidence="1">QUZm001</strain>
    </source>
</reference>
<dbReference type="AlphaFoldDB" id="A0AA38J3P8"/>
<proteinExistence type="predicted"/>
<comment type="caution">
    <text evidence="1">The sequence shown here is derived from an EMBL/GenBank/DDBJ whole genome shotgun (WGS) entry which is preliminary data.</text>
</comment>
<dbReference type="Proteomes" id="UP001168821">
    <property type="component" value="Unassembled WGS sequence"/>
</dbReference>
<evidence type="ECO:0000313" key="1">
    <source>
        <dbReference type="EMBL" id="KAJ3666558.1"/>
    </source>
</evidence>
<gene>
    <name evidence="1" type="ORF">Zmor_001996</name>
</gene>
<organism evidence="1 2">
    <name type="scientific">Zophobas morio</name>
    <dbReference type="NCBI Taxonomy" id="2755281"/>
    <lineage>
        <taxon>Eukaryota</taxon>
        <taxon>Metazoa</taxon>
        <taxon>Ecdysozoa</taxon>
        <taxon>Arthropoda</taxon>
        <taxon>Hexapoda</taxon>
        <taxon>Insecta</taxon>
        <taxon>Pterygota</taxon>
        <taxon>Neoptera</taxon>
        <taxon>Endopterygota</taxon>
        <taxon>Coleoptera</taxon>
        <taxon>Polyphaga</taxon>
        <taxon>Cucujiformia</taxon>
        <taxon>Tenebrionidae</taxon>
        <taxon>Zophobas</taxon>
    </lineage>
</organism>
<name>A0AA38J3P8_9CUCU</name>
<sequence length="111" mass="12359">MSNIMVSWRSWPPDAVDQLKCPRMSCGQHPEKLSFFLQGPLLVSLCENLLGTMCMRIVPLQIYWSMPVVSAHSLQANSAKKPHVHCYVIGENGIDSTDTSSDRLSLTCVHS</sequence>
<accession>A0AA38J3P8</accession>
<evidence type="ECO:0000313" key="2">
    <source>
        <dbReference type="Proteomes" id="UP001168821"/>
    </source>
</evidence>